<accession>A0A8S9ZE11</accession>
<dbReference type="OrthoDB" id="5862042at2759"/>
<feature type="compositionally biased region" description="Basic and acidic residues" evidence="1">
    <location>
        <begin position="10"/>
        <end position="21"/>
    </location>
</feature>
<feature type="compositionally biased region" description="Basic residues" evidence="1">
    <location>
        <begin position="22"/>
        <end position="49"/>
    </location>
</feature>
<comment type="caution">
    <text evidence="2">The sequence shown here is derived from an EMBL/GenBank/DDBJ whole genome shotgun (WGS) entry which is preliminary data.</text>
</comment>
<dbReference type="EMBL" id="JABEBT010000135">
    <property type="protein sequence ID" value="KAF7629939.1"/>
    <property type="molecule type" value="Genomic_DNA"/>
</dbReference>
<proteinExistence type="predicted"/>
<protein>
    <submittedName>
        <fullName evidence="2">Uncharacterized protein</fullName>
    </submittedName>
</protein>
<sequence>MNIEMPSHSRRSESRERDSRRRSTRKRSRESSERRHKKSFRSEKRRGRDRSKSISPNDRIYAPIDVACELGGERVNMAQLDRKTVEWLQEKINDQVSFDANCAMVSN</sequence>
<organism evidence="2 3">
    <name type="scientific">Meloidogyne graminicola</name>
    <dbReference type="NCBI Taxonomy" id="189291"/>
    <lineage>
        <taxon>Eukaryota</taxon>
        <taxon>Metazoa</taxon>
        <taxon>Ecdysozoa</taxon>
        <taxon>Nematoda</taxon>
        <taxon>Chromadorea</taxon>
        <taxon>Rhabditida</taxon>
        <taxon>Tylenchina</taxon>
        <taxon>Tylenchomorpha</taxon>
        <taxon>Tylenchoidea</taxon>
        <taxon>Meloidogynidae</taxon>
        <taxon>Meloidogyninae</taxon>
        <taxon>Meloidogyne</taxon>
    </lineage>
</organism>
<gene>
    <name evidence="2" type="ORF">Mgra_00009072</name>
</gene>
<feature type="region of interest" description="Disordered" evidence="1">
    <location>
        <begin position="1"/>
        <end position="59"/>
    </location>
</feature>
<evidence type="ECO:0000256" key="1">
    <source>
        <dbReference type="SAM" id="MobiDB-lite"/>
    </source>
</evidence>
<evidence type="ECO:0000313" key="2">
    <source>
        <dbReference type="EMBL" id="KAF7629939.1"/>
    </source>
</evidence>
<keyword evidence="3" id="KW-1185">Reference proteome</keyword>
<dbReference type="Proteomes" id="UP000605970">
    <property type="component" value="Unassembled WGS sequence"/>
</dbReference>
<dbReference type="AlphaFoldDB" id="A0A8S9ZE11"/>
<name>A0A8S9ZE11_9BILA</name>
<reference evidence="2" key="1">
    <citation type="journal article" date="2020" name="Ecol. Evol.">
        <title>Genome structure and content of the rice root-knot nematode (Meloidogyne graminicola).</title>
        <authorList>
            <person name="Phan N.T."/>
            <person name="Danchin E.G.J."/>
            <person name="Klopp C."/>
            <person name="Perfus-Barbeoch L."/>
            <person name="Kozlowski D.K."/>
            <person name="Koutsovoulos G.D."/>
            <person name="Lopez-Roques C."/>
            <person name="Bouchez O."/>
            <person name="Zahm M."/>
            <person name="Besnard G."/>
            <person name="Bellafiore S."/>
        </authorList>
    </citation>
    <scope>NUCLEOTIDE SEQUENCE</scope>
    <source>
        <strain evidence="2">VN-18</strain>
    </source>
</reference>
<evidence type="ECO:0000313" key="3">
    <source>
        <dbReference type="Proteomes" id="UP000605970"/>
    </source>
</evidence>